<sequence length="174" mass="19543">MGRTMTEPIVPAPDHEPLPAQSHGQSWLVSWHPAGDPPPGRPHGSAGVCLTDAGELALISHDGEHWGFPAGRPEGEETYEETLRREMWEEACVTVTAARLLGYVRSECVRGHEQGLVLVRAFWRAMTLVHPWEPRFEIRHRRLVPAADARHHVRDPNIVSRRFDHRALAEAGLL</sequence>
<protein>
    <recommendedName>
        <fullName evidence="2">Nudix hydrolase domain-containing protein</fullName>
    </recommendedName>
</protein>
<keyword evidence="4" id="KW-1185">Reference proteome</keyword>
<dbReference type="PROSITE" id="PS51462">
    <property type="entry name" value="NUDIX"/>
    <property type="match status" value="1"/>
</dbReference>
<dbReference type="InterPro" id="IPR015797">
    <property type="entry name" value="NUDIX_hydrolase-like_dom_sf"/>
</dbReference>
<dbReference type="Proteomes" id="UP001500064">
    <property type="component" value="Unassembled WGS sequence"/>
</dbReference>
<dbReference type="InterPro" id="IPR000086">
    <property type="entry name" value="NUDIX_hydrolase_dom"/>
</dbReference>
<evidence type="ECO:0000313" key="3">
    <source>
        <dbReference type="EMBL" id="GAA1655702.1"/>
    </source>
</evidence>
<dbReference type="Pfam" id="PF00293">
    <property type="entry name" value="NUDIX"/>
    <property type="match status" value="1"/>
</dbReference>
<feature type="domain" description="Nudix hydrolase" evidence="2">
    <location>
        <begin position="41"/>
        <end position="166"/>
    </location>
</feature>
<dbReference type="CDD" id="cd02883">
    <property type="entry name" value="NUDIX_Hydrolase"/>
    <property type="match status" value="1"/>
</dbReference>
<reference evidence="3 4" key="1">
    <citation type="journal article" date="2019" name="Int. J. Syst. Evol. Microbiol.">
        <title>The Global Catalogue of Microorganisms (GCM) 10K type strain sequencing project: providing services to taxonomists for standard genome sequencing and annotation.</title>
        <authorList>
            <consortium name="The Broad Institute Genomics Platform"/>
            <consortium name="The Broad Institute Genome Sequencing Center for Infectious Disease"/>
            <person name="Wu L."/>
            <person name="Ma J."/>
        </authorList>
    </citation>
    <scope>NUCLEOTIDE SEQUENCE [LARGE SCALE GENOMIC DNA]</scope>
    <source>
        <strain evidence="3 4">JCM 13929</strain>
    </source>
</reference>
<dbReference type="Gene3D" id="3.90.79.10">
    <property type="entry name" value="Nucleoside Triphosphate Pyrophosphohydrolase"/>
    <property type="match status" value="1"/>
</dbReference>
<feature type="region of interest" description="Disordered" evidence="1">
    <location>
        <begin position="1"/>
        <end position="24"/>
    </location>
</feature>
<evidence type="ECO:0000259" key="2">
    <source>
        <dbReference type="PROSITE" id="PS51462"/>
    </source>
</evidence>
<gene>
    <name evidence="3" type="ORF">GCM10009733_061440</name>
</gene>
<evidence type="ECO:0000313" key="4">
    <source>
        <dbReference type="Proteomes" id="UP001500064"/>
    </source>
</evidence>
<name>A0ABN2FQ24_9ACTN</name>
<evidence type="ECO:0000256" key="1">
    <source>
        <dbReference type="SAM" id="MobiDB-lite"/>
    </source>
</evidence>
<dbReference type="EMBL" id="BAAAMU010000053">
    <property type="protein sequence ID" value="GAA1655702.1"/>
    <property type="molecule type" value="Genomic_DNA"/>
</dbReference>
<organism evidence="3 4">
    <name type="scientific">Nonomuraea maheshkhaliensis</name>
    <dbReference type="NCBI Taxonomy" id="419590"/>
    <lineage>
        <taxon>Bacteria</taxon>
        <taxon>Bacillati</taxon>
        <taxon>Actinomycetota</taxon>
        <taxon>Actinomycetes</taxon>
        <taxon>Streptosporangiales</taxon>
        <taxon>Streptosporangiaceae</taxon>
        <taxon>Nonomuraea</taxon>
    </lineage>
</organism>
<dbReference type="SUPFAM" id="SSF55811">
    <property type="entry name" value="Nudix"/>
    <property type="match status" value="1"/>
</dbReference>
<proteinExistence type="predicted"/>
<comment type="caution">
    <text evidence="3">The sequence shown here is derived from an EMBL/GenBank/DDBJ whole genome shotgun (WGS) entry which is preliminary data.</text>
</comment>
<accession>A0ABN2FQ24</accession>